<dbReference type="PANTHER" id="PTHR36558:SF1">
    <property type="entry name" value="RESTRICTION ENDONUCLEASE DOMAIN-CONTAINING PROTEIN-RELATED"/>
    <property type="match status" value="1"/>
</dbReference>
<organism evidence="2 3">
    <name type="scientific">Arcicella aurantiaca</name>
    <dbReference type="NCBI Taxonomy" id="591202"/>
    <lineage>
        <taxon>Bacteria</taxon>
        <taxon>Pseudomonadati</taxon>
        <taxon>Bacteroidota</taxon>
        <taxon>Cytophagia</taxon>
        <taxon>Cytophagales</taxon>
        <taxon>Flectobacillaceae</taxon>
        <taxon>Arcicella</taxon>
    </lineage>
</organism>
<feature type="domain" description="Putative restriction endonuclease" evidence="1">
    <location>
        <begin position="18"/>
        <end position="190"/>
    </location>
</feature>
<reference evidence="2 3" key="1">
    <citation type="submission" date="2018-05" db="EMBL/GenBank/DDBJ databases">
        <title>Genomic Encyclopedia of Archaeal and Bacterial Type Strains, Phase II (KMG-II): from individual species to whole genera.</title>
        <authorList>
            <person name="Goeker M."/>
        </authorList>
    </citation>
    <scope>NUCLEOTIDE SEQUENCE [LARGE SCALE GENOMIC DNA]</scope>
    <source>
        <strain evidence="2 3">DSM 22214</strain>
    </source>
</reference>
<name>A0A316EBI2_9BACT</name>
<dbReference type="GO" id="GO:0004519">
    <property type="term" value="F:endonuclease activity"/>
    <property type="evidence" value="ECO:0007669"/>
    <property type="project" value="UniProtKB-KW"/>
</dbReference>
<evidence type="ECO:0000313" key="3">
    <source>
        <dbReference type="Proteomes" id="UP000245489"/>
    </source>
</evidence>
<dbReference type="EMBL" id="QGGO01000010">
    <property type="protein sequence ID" value="PWK26673.1"/>
    <property type="molecule type" value="Genomic_DNA"/>
</dbReference>
<gene>
    <name evidence="2" type="ORF">LV89_02182</name>
</gene>
<evidence type="ECO:0000259" key="1">
    <source>
        <dbReference type="Pfam" id="PF05685"/>
    </source>
</evidence>
<sequence>MTTDISQIDLNATYSYADYLTWNFKERIELIMGKIFKMSPAPAMKHQRIAFRLTMAVGNFFEKHPCQVFFAPFDVRLTVKDKKTNKDIQTVVQPDICVICDESKLDKRGCLGSPDLVIEILSPGNSKKEMKQKFQVYEASGVREYWLVEPKDCCVFIYTLNEEGKYIGHRPMTDDEIMYSHIFPEMKIDLAVIFEGMVEDEFEND</sequence>
<dbReference type="SUPFAM" id="SSF52980">
    <property type="entry name" value="Restriction endonuclease-like"/>
    <property type="match status" value="1"/>
</dbReference>
<keyword evidence="3" id="KW-1185">Reference proteome</keyword>
<dbReference type="AlphaFoldDB" id="A0A316EBI2"/>
<accession>A0A316EBI2</accession>
<dbReference type="PANTHER" id="PTHR36558">
    <property type="entry name" value="GLR1098 PROTEIN"/>
    <property type="match status" value="1"/>
</dbReference>
<dbReference type="InterPro" id="IPR011335">
    <property type="entry name" value="Restrct_endonuc-II-like"/>
</dbReference>
<comment type="caution">
    <text evidence="2">The sequence shown here is derived from an EMBL/GenBank/DDBJ whole genome shotgun (WGS) entry which is preliminary data.</text>
</comment>
<keyword evidence="2" id="KW-0378">Hydrolase</keyword>
<protein>
    <submittedName>
        <fullName evidence="2">Uma2 family endonuclease</fullName>
    </submittedName>
</protein>
<keyword evidence="2" id="KW-0540">Nuclease</keyword>
<keyword evidence="2" id="KW-0255">Endonuclease</keyword>
<dbReference type="Gene3D" id="3.90.1570.10">
    <property type="entry name" value="tt1808, chain A"/>
    <property type="match status" value="1"/>
</dbReference>
<dbReference type="OrthoDB" id="9808428at2"/>
<proteinExistence type="predicted"/>
<dbReference type="Pfam" id="PF05685">
    <property type="entry name" value="Uma2"/>
    <property type="match status" value="1"/>
</dbReference>
<dbReference type="InterPro" id="IPR008538">
    <property type="entry name" value="Uma2"/>
</dbReference>
<evidence type="ECO:0000313" key="2">
    <source>
        <dbReference type="EMBL" id="PWK26673.1"/>
    </source>
</evidence>
<dbReference type="InterPro" id="IPR012296">
    <property type="entry name" value="Nuclease_put_TT1808"/>
</dbReference>
<dbReference type="RefSeq" id="WP_109742921.1">
    <property type="nucleotide sequence ID" value="NZ_QGGO01000010.1"/>
</dbReference>
<dbReference type="CDD" id="cd06260">
    <property type="entry name" value="DUF820-like"/>
    <property type="match status" value="1"/>
</dbReference>
<dbReference type="Proteomes" id="UP000245489">
    <property type="component" value="Unassembled WGS sequence"/>
</dbReference>